<dbReference type="GO" id="GO:0000976">
    <property type="term" value="F:transcription cis-regulatory region binding"/>
    <property type="evidence" value="ECO:0007669"/>
    <property type="project" value="TreeGrafter"/>
</dbReference>
<evidence type="ECO:0000256" key="1">
    <source>
        <dbReference type="ARBA" id="ARBA00023015"/>
    </source>
</evidence>
<dbReference type="InterPro" id="IPR009057">
    <property type="entry name" value="Homeodomain-like_sf"/>
</dbReference>
<feature type="domain" description="HTH tetR-type" evidence="5">
    <location>
        <begin position="12"/>
        <end position="72"/>
    </location>
</feature>
<dbReference type="PANTHER" id="PTHR30055">
    <property type="entry name" value="HTH-TYPE TRANSCRIPTIONAL REGULATOR RUTR"/>
    <property type="match status" value="1"/>
</dbReference>
<sequence length="193" mass="22372">MSELSRRERKKNETREKIFSNAMQLFRSQGFSATSVEQITQQADVGKGTFYNYFPTKEAVIKEFSKRSWQDLANRGRHKPSLGTRQRLSALLQDWAEFMIRDREIAWVTIRSREGADYDMSLHYGLLAILTVGQQNGEINSEYDPSFLAESLEGMMVQHFIRWHVSGSGDLREELNHALVVFFNGLSEKKWEA</sequence>
<dbReference type="PROSITE" id="PS50977">
    <property type="entry name" value="HTH_TETR_2"/>
    <property type="match status" value="1"/>
</dbReference>
<keyword evidence="3" id="KW-0804">Transcription</keyword>
<evidence type="ECO:0000256" key="2">
    <source>
        <dbReference type="ARBA" id="ARBA00023125"/>
    </source>
</evidence>
<dbReference type="RefSeq" id="WP_092332180.1">
    <property type="nucleotide sequence ID" value="NZ_FNCP01000007.1"/>
</dbReference>
<organism evidence="6 7">
    <name type="scientific">Desulfosporosinus hippei DSM 8344</name>
    <dbReference type="NCBI Taxonomy" id="1121419"/>
    <lineage>
        <taxon>Bacteria</taxon>
        <taxon>Bacillati</taxon>
        <taxon>Bacillota</taxon>
        <taxon>Clostridia</taxon>
        <taxon>Eubacteriales</taxon>
        <taxon>Desulfitobacteriaceae</taxon>
        <taxon>Desulfosporosinus</taxon>
    </lineage>
</organism>
<gene>
    <name evidence="6" type="ORF">SAMN05443529_107148</name>
</gene>
<evidence type="ECO:0000256" key="3">
    <source>
        <dbReference type="ARBA" id="ARBA00023163"/>
    </source>
</evidence>
<dbReference type="Pfam" id="PF00440">
    <property type="entry name" value="TetR_N"/>
    <property type="match status" value="1"/>
</dbReference>
<dbReference type="OrthoDB" id="268339at2"/>
<dbReference type="AlphaFoldDB" id="A0A1G7XYW0"/>
<dbReference type="PANTHER" id="PTHR30055:SF234">
    <property type="entry name" value="HTH-TYPE TRANSCRIPTIONAL REGULATOR BETI"/>
    <property type="match status" value="1"/>
</dbReference>
<keyword evidence="2 4" id="KW-0238">DNA-binding</keyword>
<dbReference type="SUPFAM" id="SSF46689">
    <property type="entry name" value="Homeodomain-like"/>
    <property type="match status" value="1"/>
</dbReference>
<dbReference type="Proteomes" id="UP000198656">
    <property type="component" value="Unassembled WGS sequence"/>
</dbReference>
<accession>A0A1G7XYW0</accession>
<dbReference type="Gene3D" id="1.10.357.10">
    <property type="entry name" value="Tetracycline Repressor, domain 2"/>
    <property type="match status" value="1"/>
</dbReference>
<dbReference type="EMBL" id="FNCP01000007">
    <property type="protein sequence ID" value="SDG89395.1"/>
    <property type="molecule type" value="Genomic_DNA"/>
</dbReference>
<dbReference type="STRING" id="1121419.SAMN05443529_107148"/>
<evidence type="ECO:0000259" key="5">
    <source>
        <dbReference type="PROSITE" id="PS50977"/>
    </source>
</evidence>
<dbReference type="InterPro" id="IPR036271">
    <property type="entry name" value="Tet_transcr_reg_TetR-rel_C_sf"/>
</dbReference>
<evidence type="ECO:0000256" key="4">
    <source>
        <dbReference type="PROSITE-ProRule" id="PRU00335"/>
    </source>
</evidence>
<dbReference type="InterPro" id="IPR001647">
    <property type="entry name" value="HTH_TetR"/>
</dbReference>
<reference evidence="7" key="1">
    <citation type="submission" date="2016-10" db="EMBL/GenBank/DDBJ databases">
        <authorList>
            <person name="Varghese N."/>
            <person name="Submissions S."/>
        </authorList>
    </citation>
    <scope>NUCLEOTIDE SEQUENCE [LARGE SCALE GENOMIC DNA]</scope>
    <source>
        <strain evidence="7">DSM 8344</strain>
    </source>
</reference>
<keyword evidence="1" id="KW-0805">Transcription regulation</keyword>
<dbReference type="GO" id="GO:0003700">
    <property type="term" value="F:DNA-binding transcription factor activity"/>
    <property type="evidence" value="ECO:0007669"/>
    <property type="project" value="TreeGrafter"/>
</dbReference>
<keyword evidence="7" id="KW-1185">Reference proteome</keyword>
<dbReference type="PROSITE" id="PS01081">
    <property type="entry name" value="HTH_TETR_1"/>
    <property type="match status" value="1"/>
</dbReference>
<dbReference type="SUPFAM" id="SSF48498">
    <property type="entry name" value="Tetracyclin repressor-like, C-terminal domain"/>
    <property type="match status" value="1"/>
</dbReference>
<proteinExistence type="predicted"/>
<feature type="DNA-binding region" description="H-T-H motif" evidence="4">
    <location>
        <begin position="35"/>
        <end position="54"/>
    </location>
</feature>
<evidence type="ECO:0000313" key="6">
    <source>
        <dbReference type="EMBL" id="SDG89395.1"/>
    </source>
</evidence>
<protein>
    <submittedName>
        <fullName evidence="6">Transcriptional regulator, TetR family</fullName>
    </submittedName>
</protein>
<dbReference type="PRINTS" id="PR00455">
    <property type="entry name" value="HTHTETR"/>
</dbReference>
<name>A0A1G7XYW0_9FIRM</name>
<evidence type="ECO:0000313" key="7">
    <source>
        <dbReference type="Proteomes" id="UP000198656"/>
    </source>
</evidence>
<dbReference type="InterPro" id="IPR050109">
    <property type="entry name" value="HTH-type_TetR-like_transc_reg"/>
</dbReference>
<dbReference type="InterPro" id="IPR023772">
    <property type="entry name" value="DNA-bd_HTH_TetR-type_CS"/>
</dbReference>